<sequence>MDPSISWLQPEQEGPAKQLWLRIWQTQQESDNMNLKEGDSELETITNGYTTHRVGLMNGKTDKNATFSRRRKDNRPVTRSVHRKLSSDYGGCPWRQPNFPYQKGVVGLHQEIEHFYAYMSPTDAEDKIRAEVVARIDKIITSKWPEAKVEIFGSYRTGLYLPTSDIDLVVIGKWANLPLRTLEQEFLEKDIAVQDSIKVLDKASVPIVKLTDKKTDIKVDISFNMCNGVKSAELIKKYIDKFPVLPKLVYVLKQFLLERDLNEVFTGGISSYSLILMCISFLQLHPRQENARNASANLGVLLIEFFELYGRKFNYIKTGIRIRDGGNYLDKDEMQKEMVDGHRPSMLCIEDPLQPSNDIGRSSYGVLQVKRAFEYAYIVLTNVVYPFAMFNSCVHESILGRIIRVRENVIMQRQRVEDSVRHRPSRSSSVGSTGSSAEDSAVSSEGSDVPSRDNSPNINYTPQRQTQQKSRIPWKNKGGYRSNHSTNGHNNHNGFNNNSTKRKKPMKQ</sequence>
<dbReference type="Gene3D" id="3.30.460.10">
    <property type="entry name" value="Beta Polymerase, domain 2"/>
    <property type="match status" value="1"/>
</dbReference>
<feature type="domain" description="PAP-associated" evidence="8">
    <location>
        <begin position="297"/>
        <end position="357"/>
    </location>
</feature>
<dbReference type="EMBL" id="OV651817">
    <property type="protein sequence ID" value="CAH1110503.1"/>
    <property type="molecule type" value="Genomic_DNA"/>
</dbReference>
<dbReference type="Proteomes" id="UP001153636">
    <property type="component" value="Chromosome 5"/>
</dbReference>
<dbReference type="FunFam" id="1.10.1410.10:FF:000003">
    <property type="entry name" value="non-canonical poly(A) RNA polymerase PAPD7"/>
    <property type="match status" value="1"/>
</dbReference>
<gene>
    <name evidence="10" type="ORF">PSYICH_LOCUS11404</name>
</gene>
<accession>A0A9P0D271</accession>
<comment type="cofactor">
    <cofactor evidence="1">
        <name>Mn(2+)</name>
        <dbReference type="ChEBI" id="CHEBI:29035"/>
    </cofactor>
</comment>
<dbReference type="FunFam" id="3.30.460.10:FF:000006">
    <property type="entry name" value="non-canonical poly(A) RNA polymerase PAPD5"/>
    <property type="match status" value="1"/>
</dbReference>
<feature type="compositionally biased region" description="Low complexity" evidence="7">
    <location>
        <begin position="482"/>
        <end position="499"/>
    </location>
</feature>
<evidence type="ECO:0000256" key="2">
    <source>
        <dbReference type="ARBA" id="ARBA00008593"/>
    </source>
</evidence>
<evidence type="ECO:0000313" key="10">
    <source>
        <dbReference type="EMBL" id="CAH1110503.1"/>
    </source>
</evidence>
<dbReference type="PANTHER" id="PTHR23092:SF15">
    <property type="entry name" value="INACTIVE NON-CANONICAL POLY(A) RNA POLYMERASE PROTEIN TRF4-2-RELATED"/>
    <property type="match status" value="1"/>
</dbReference>
<proteinExistence type="inferred from homology"/>
<evidence type="ECO:0000256" key="3">
    <source>
        <dbReference type="ARBA" id="ARBA00012388"/>
    </source>
</evidence>
<keyword evidence="6" id="KW-0460">Magnesium</keyword>
<reference evidence="10" key="1">
    <citation type="submission" date="2022-01" db="EMBL/GenBank/DDBJ databases">
        <authorList>
            <person name="King R."/>
        </authorList>
    </citation>
    <scope>NUCLEOTIDE SEQUENCE</scope>
</reference>
<dbReference type="GO" id="GO:0031123">
    <property type="term" value="P:RNA 3'-end processing"/>
    <property type="evidence" value="ECO:0007669"/>
    <property type="project" value="TreeGrafter"/>
</dbReference>
<protein>
    <recommendedName>
        <fullName evidence="3">polynucleotide adenylyltransferase</fullName>
        <ecNumber evidence="3">2.7.7.19</ecNumber>
    </recommendedName>
</protein>
<evidence type="ECO:0000256" key="5">
    <source>
        <dbReference type="ARBA" id="ARBA00022723"/>
    </source>
</evidence>
<evidence type="ECO:0000256" key="6">
    <source>
        <dbReference type="ARBA" id="ARBA00022842"/>
    </source>
</evidence>
<dbReference type="InterPro" id="IPR002058">
    <property type="entry name" value="PAP_assoc"/>
</dbReference>
<dbReference type="GO" id="GO:0046872">
    <property type="term" value="F:metal ion binding"/>
    <property type="evidence" value="ECO:0007669"/>
    <property type="project" value="UniProtKB-KW"/>
</dbReference>
<name>A0A9P0D271_9CUCU</name>
<evidence type="ECO:0000313" key="11">
    <source>
        <dbReference type="Proteomes" id="UP001153636"/>
    </source>
</evidence>
<evidence type="ECO:0000256" key="7">
    <source>
        <dbReference type="SAM" id="MobiDB-lite"/>
    </source>
</evidence>
<dbReference type="Pfam" id="PF03828">
    <property type="entry name" value="PAP_assoc"/>
    <property type="match status" value="1"/>
</dbReference>
<feature type="compositionally biased region" description="Polar residues" evidence="7">
    <location>
        <begin position="437"/>
        <end position="470"/>
    </location>
</feature>
<comment type="similarity">
    <text evidence="2">Belongs to the DNA polymerase type-B-like family.</text>
</comment>
<dbReference type="AlphaFoldDB" id="A0A9P0D271"/>
<dbReference type="GO" id="GO:0031499">
    <property type="term" value="C:TRAMP complex"/>
    <property type="evidence" value="ECO:0007669"/>
    <property type="project" value="TreeGrafter"/>
</dbReference>
<keyword evidence="5" id="KW-0479">Metal-binding</keyword>
<dbReference type="EC" id="2.7.7.19" evidence="3"/>
<evidence type="ECO:0000259" key="8">
    <source>
        <dbReference type="Pfam" id="PF03828"/>
    </source>
</evidence>
<organism evidence="10 11">
    <name type="scientific">Psylliodes chrysocephalus</name>
    <dbReference type="NCBI Taxonomy" id="3402493"/>
    <lineage>
        <taxon>Eukaryota</taxon>
        <taxon>Metazoa</taxon>
        <taxon>Ecdysozoa</taxon>
        <taxon>Arthropoda</taxon>
        <taxon>Hexapoda</taxon>
        <taxon>Insecta</taxon>
        <taxon>Pterygota</taxon>
        <taxon>Neoptera</taxon>
        <taxon>Endopterygota</taxon>
        <taxon>Coleoptera</taxon>
        <taxon>Polyphaga</taxon>
        <taxon>Cucujiformia</taxon>
        <taxon>Chrysomeloidea</taxon>
        <taxon>Chrysomelidae</taxon>
        <taxon>Galerucinae</taxon>
        <taxon>Alticini</taxon>
        <taxon>Psylliodes</taxon>
    </lineage>
</organism>
<evidence type="ECO:0000256" key="1">
    <source>
        <dbReference type="ARBA" id="ARBA00001936"/>
    </source>
</evidence>
<dbReference type="GO" id="GO:1990817">
    <property type="term" value="F:poly(A) RNA polymerase activity"/>
    <property type="evidence" value="ECO:0007669"/>
    <property type="project" value="UniProtKB-EC"/>
</dbReference>
<dbReference type="OrthoDB" id="273917at2759"/>
<dbReference type="Gene3D" id="1.10.1410.10">
    <property type="match status" value="1"/>
</dbReference>
<dbReference type="Pfam" id="PF22600">
    <property type="entry name" value="MTPAP-like_central"/>
    <property type="match status" value="1"/>
</dbReference>
<dbReference type="CDD" id="cd05402">
    <property type="entry name" value="NT_PAP_TUTase"/>
    <property type="match status" value="1"/>
</dbReference>
<dbReference type="SUPFAM" id="SSF81631">
    <property type="entry name" value="PAP/OAS1 substrate-binding domain"/>
    <property type="match status" value="1"/>
</dbReference>
<keyword evidence="11" id="KW-1185">Reference proteome</keyword>
<feature type="compositionally biased region" description="Low complexity" evidence="7">
    <location>
        <begin position="426"/>
        <end position="436"/>
    </location>
</feature>
<feature type="domain" description="Poly(A) RNA polymerase mitochondrial-like central palm" evidence="9">
    <location>
        <begin position="108"/>
        <end position="239"/>
    </location>
</feature>
<dbReference type="InterPro" id="IPR045862">
    <property type="entry name" value="Trf4-like"/>
</dbReference>
<feature type="region of interest" description="Disordered" evidence="7">
    <location>
        <begin position="414"/>
        <end position="508"/>
    </location>
</feature>
<dbReference type="InterPro" id="IPR043519">
    <property type="entry name" value="NT_sf"/>
</dbReference>
<keyword evidence="4" id="KW-0808">Transferase</keyword>
<dbReference type="SUPFAM" id="SSF81301">
    <property type="entry name" value="Nucleotidyltransferase"/>
    <property type="match status" value="1"/>
</dbReference>
<dbReference type="InterPro" id="IPR054708">
    <property type="entry name" value="MTPAP-like_central"/>
</dbReference>
<evidence type="ECO:0000259" key="9">
    <source>
        <dbReference type="Pfam" id="PF22600"/>
    </source>
</evidence>
<dbReference type="PANTHER" id="PTHR23092">
    <property type="entry name" value="POLY(A) RNA POLYMERASE"/>
    <property type="match status" value="1"/>
</dbReference>
<dbReference type="GO" id="GO:0043634">
    <property type="term" value="P:polyadenylation-dependent ncRNA catabolic process"/>
    <property type="evidence" value="ECO:0007669"/>
    <property type="project" value="TreeGrafter"/>
</dbReference>
<dbReference type="GO" id="GO:0005730">
    <property type="term" value="C:nucleolus"/>
    <property type="evidence" value="ECO:0007669"/>
    <property type="project" value="TreeGrafter"/>
</dbReference>
<evidence type="ECO:0000256" key="4">
    <source>
        <dbReference type="ARBA" id="ARBA00022679"/>
    </source>
</evidence>
<dbReference type="GO" id="GO:0003729">
    <property type="term" value="F:mRNA binding"/>
    <property type="evidence" value="ECO:0007669"/>
    <property type="project" value="TreeGrafter"/>
</dbReference>